<keyword evidence="3" id="KW-1185">Reference proteome</keyword>
<dbReference type="PROSITE" id="PS50943">
    <property type="entry name" value="HTH_CROC1"/>
    <property type="match status" value="1"/>
</dbReference>
<sequence length="228" mass="24650">MKRFGDRLKAARAASGLSQRALGVKAGVTGTSIKYWEDGTTDPENIRNAALQAAADALGVTVAYLKTGKGSGGYAGPAASRHAVKDETRLIPILSHAQAGEWPRGQGSSKYDGLRPLVIGGELAERLSQFAFALEIQDEAMLSEFRPGDIVIVDPSTPPLPGDFVVAKLDSDTSAIFLKYRPRGIDPTNQPVFELAPLNEDFDIIRVSADNPGRVIGTMMEHRRHRRR</sequence>
<dbReference type="SMART" id="SM00530">
    <property type="entry name" value="HTH_XRE"/>
    <property type="match status" value="1"/>
</dbReference>
<dbReference type="EMBL" id="CP008884">
    <property type="protein sequence ID" value="AIF47239.1"/>
    <property type="molecule type" value="Genomic_DNA"/>
</dbReference>
<dbReference type="Pfam" id="PF13560">
    <property type="entry name" value="HTH_31"/>
    <property type="match status" value="1"/>
</dbReference>
<dbReference type="PATRIC" id="fig|1217721.7.peg.1678"/>
<dbReference type="CDD" id="cd00093">
    <property type="entry name" value="HTH_XRE"/>
    <property type="match status" value="1"/>
</dbReference>
<dbReference type="Gene3D" id="1.10.260.40">
    <property type="entry name" value="lambda repressor-like DNA-binding domains"/>
    <property type="match status" value="1"/>
</dbReference>
<dbReference type="HOGENOM" id="CLU_066192_1_3_6"/>
<dbReference type="CDD" id="cd06529">
    <property type="entry name" value="S24_LexA-like"/>
    <property type="match status" value="1"/>
</dbReference>
<reference evidence="2 3" key="1">
    <citation type="submission" date="2014-07" db="EMBL/GenBank/DDBJ databases">
        <title>Complete Genome Sequence of Dyella japonica Strain A8 Isolated from Malaysian Tropical Soil.</title>
        <authorList>
            <person name="Hui R.K.H."/>
            <person name="Chen J.-W."/>
            <person name="Chan K.-G."/>
            <person name="Leung F.C.C."/>
        </authorList>
    </citation>
    <scope>NUCLEOTIDE SEQUENCE [LARGE SCALE GENOMIC DNA]</scope>
    <source>
        <strain evidence="2 3">A8</strain>
    </source>
</reference>
<dbReference type="AlphaFoldDB" id="A0A075JZB2"/>
<dbReference type="InterPro" id="IPR039418">
    <property type="entry name" value="LexA-like"/>
</dbReference>
<name>A0A075JZB2_9GAMM</name>
<dbReference type="KEGG" id="dja:HY57_08085"/>
<proteinExistence type="predicted"/>
<dbReference type="Pfam" id="PF00717">
    <property type="entry name" value="Peptidase_S24"/>
    <property type="match status" value="1"/>
</dbReference>
<evidence type="ECO:0000259" key="1">
    <source>
        <dbReference type="PROSITE" id="PS50943"/>
    </source>
</evidence>
<feature type="domain" description="HTH cro/C1-type" evidence="1">
    <location>
        <begin position="8"/>
        <end position="65"/>
    </location>
</feature>
<dbReference type="Proteomes" id="UP000027987">
    <property type="component" value="Chromosome"/>
</dbReference>
<evidence type="ECO:0000313" key="3">
    <source>
        <dbReference type="Proteomes" id="UP000027987"/>
    </source>
</evidence>
<evidence type="ECO:0000313" key="2">
    <source>
        <dbReference type="EMBL" id="AIF47239.1"/>
    </source>
</evidence>
<dbReference type="GO" id="GO:0003677">
    <property type="term" value="F:DNA binding"/>
    <property type="evidence" value="ECO:0007669"/>
    <property type="project" value="InterPro"/>
</dbReference>
<dbReference type="InterPro" id="IPR001387">
    <property type="entry name" value="Cro/C1-type_HTH"/>
</dbReference>
<dbReference type="SUPFAM" id="SSF47413">
    <property type="entry name" value="lambda repressor-like DNA-binding domains"/>
    <property type="match status" value="1"/>
</dbReference>
<dbReference type="RefSeq" id="WP_019467299.1">
    <property type="nucleotide sequence ID" value="NZ_ALOY01000183.1"/>
</dbReference>
<accession>A0A075JZB2</accession>
<organism evidence="2 3">
    <name type="scientific">Dyella japonica A8</name>
    <dbReference type="NCBI Taxonomy" id="1217721"/>
    <lineage>
        <taxon>Bacteria</taxon>
        <taxon>Pseudomonadati</taxon>
        <taxon>Pseudomonadota</taxon>
        <taxon>Gammaproteobacteria</taxon>
        <taxon>Lysobacterales</taxon>
        <taxon>Rhodanobacteraceae</taxon>
        <taxon>Dyella</taxon>
    </lineage>
</organism>
<dbReference type="SUPFAM" id="SSF51306">
    <property type="entry name" value="LexA/Signal peptidase"/>
    <property type="match status" value="1"/>
</dbReference>
<dbReference type="STRING" id="1217721.HY57_08085"/>
<dbReference type="InterPro" id="IPR036286">
    <property type="entry name" value="LexA/Signal_pep-like_sf"/>
</dbReference>
<protein>
    <recommendedName>
        <fullName evidence="1">HTH cro/C1-type domain-containing protein</fullName>
    </recommendedName>
</protein>
<gene>
    <name evidence="2" type="ORF">HY57_08085</name>
</gene>
<dbReference type="Gene3D" id="2.10.109.10">
    <property type="entry name" value="Umud Fragment, subunit A"/>
    <property type="match status" value="1"/>
</dbReference>
<dbReference type="InterPro" id="IPR015927">
    <property type="entry name" value="Peptidase_S24_S26A/B/C"/>
</dbReference>
<dbReference type="OrthoDB" id="9791537at2"/>
<dbReference type="InterPro" id="IPR010982">
    <property type="entry name" value="Lambda_DNA-bd_dom_sf"/>
</dbReference>